<dbReference type="InterPro" id="IPR008271">
    <property type="entry name" value="Ser/Thr_kinase_AS"/>
</dbReference>
<sequence>MSENALEADDKPPAPPMRNISTFIGANVKDRSTLNHGSKPLPPNPGDKKNIFRSIFPGTGANKGRDKEKPEISLPSDFEHTIHVGFDAVTGEFTGMPEQWAWLLQTSNITKSEQKKNPQAVLDVLEFYNSKKTSNSQKYMSFTENSLDAYNPAVNLIYTRSVIDPLPPPVENDVAPSPSAETPEGSSTETVQSAAKTTEKMKKKPKMSDEEILEKLRSIVSVGDPKKKYTRFEKIGQGASGTVYIAVDVATGQEVAIKQMNLQQQPKKELIINEILVMRENKNPNIVNYLDSYLVGDELWVVMEYLAGGSLTDVVTETCMDEGQIAAVCRECLQALEFLHSNQVIHRDIKSDNILLGMDGSVKLTDFGFCAQITPEQSKRSTMVGTPYWMAPEVVTRKAYGPKVDIWSLGIMAIEMIEGEPPYLNENPLRVSAASCQTWPFIRRFDSPAVKQGDADFFTYCWASRTQTESHLNYTVAGDKPGVCPWKPTRSPLFAGMDFLLRKEILLPGLHPDAYNSQNSFNAIDGQGIMGIVVQTRLGAAGV</sequence>
<keyword evidence="6 7" id="KW-0067">ATP-binding</keyword>
<evidence type="ECO:0000256" key="1">
    <source>
        <dbReference type="ARBA" id="ARBA00012513"/>
    </source>
</evidence>
<dbReference type="InterPro" id="IPR000095">
    <property type="entry name" value="CRIB_dom"/>
</dbReference>
<proteinExistence type="predicted"/>
<dbReference type="SMART" id="SM00285">
    <property type="entry name" value="PBD"/>
    <property type="match status" value="1"/>
</dbReference>
<dbReference type="InterPro" id="IPR017441">
    <property type="entry name" value="Protein_kinase_ATP_BS"/>
</dbReference>
<dbReference type="Gene3D" id="3.30.200.20">
    <property type="entry name" value="Phosphorylase Kinase, domain 1"/>
    <property type="match status" value="1"/>
</dbReference>
<keyword evidence="4 7" id="KW-0547">Nucleotide-binding</keyword>
<dbReference type="SMART" id="SM00220">
    <property type="entry name" value="S_TKc"/>
    <property type="match status" value="1"/>
</dbReference>
<name>A0A8C5M1Z3_9ANUR</name>
<dbReference type="PROSITE" id="PS50108">
    <property type="entry name" value="CRIB"/>
    <property type="match status" value="1"/>
</dbReference>
<feature type="region of interest" description="Disordered" evidence="8">
    <location>
        <begin position="168"/>
        <end position="209"/>
    </location>
</feature>
<dbReference type="InterPro" id="IPR033923">
    <property type="entry name" value="PAK_BD"/>
</dbReference>
<dbReference type="Proteomes" id="UP000694569">
    <property type="component" value="Unplaced"/>
</dbReference>
<evidence type="ECO:0000256" key="3">
    <source>
        <dbReference type="ARBA" id="ARBA00022679"/>
    </source>
</evidence>
<evidence type="ECO:0000256" key="4">
    <source>
        <dbReference type="ARBA" id="ARBA00022741"/>
    </source>
</evidence>
<evidence type="ECO:0000256" key="8">
    <source>
        <dbReference type="SAM" id="MobiDB-lite"/>
    </source>
</evidence>
<keyword evidence="3" id="KW-0808">Transferase</keyword>
<dbReference type="Gene3D" id="3.90.810.10">
    <property type="entry name" value="CRIB domain"/>
    <property type="match status" value="1"/>
</dbReference>
<evidence type="ECO:0000259" key="9">
    <source>
        <dbReference type="PROSITE" id="PS50011"/>
    </source>
</evidence>
<gene>
    <name evidence="11" type="primary">PAK1</name>
</gene>
<dbReference type="AlphaFoldDB" id="A0A8C5M1Z3"/>
<evidence type="ECO:0000313" key="11">
    <source>
        <dbReference type="Ensembl" id="ENSLLEP00000007604.1"/>
    </source>
</evidence>
<dbReference type="PROSITE" id="PS50011">
    <property type="entry name" value="PROTEIN_KINASE_DOM"/>
    <property type="match status" value="1"/>
</dbReference>
<dbReference type="Pfam" id="PF00069">
    <property type="entry name" value="Pkinase"/>
    <property type="match status" value="1"/>
</dbReference>
<dbReference type="PROSITE" id="PS00108">
    <property type="entry name" value="PROTEIN_KINASE_ST"/>
    <property type="match status" value="1"/>
</dbReference>
<reference evidence="11" key="1">
    <citation type="submission" date="2025-08" db="UniProtKB">
        <authorList>
            <consortium name="Ensembl"/>
        </authorList>
    </citation>
    <scope>IDENTIFICATION</scope>
</reference>
<feature type="binding site" evidence="7">
    <location>
        <position position="258"/>
    </location>
    <ligand>
        <name>ATP</name>
        <dbReference type="ChEBI" id="CHEBI:30616"/>
    </ligand>
</feature>
<keyword evidence="5" id="KW-0418">Kinase</keyword>
<dbReference type="InterPro" id="IPR051931">
    <property type="entry name" value="PAK3-like"/>
</dbReference>
<evidence type="ECO:0000256" key="6">
    <source>
        <dbReference type="ARBA" id="ARBA00022840"/>
    </source>
</evidence>
<dbReference type="OrthoDB" id="2914378at2759"/>
<evidence type="ECO:0000313" key="12">
    <source>
        <dbReference type="Proteomes" id="UP000694569"/>
    </source>
</evidence>
<dbReference type="GO" id="GO:0005524">
    <property type="term" value="F:ATP binding"/>
    <property type="evidence" value="ECO:0007669"/>
    <property type="project" value="UniProtKB-UniRule"/>
</dbReference>
<reference evidence="11" key="2">
    <citation type="submission" date="2025-09" db="UniProtKB">
        <authorList>
            <consortium name="Ensembl"/>
        </authorList>
    </citation>
    <scope>IDENTIFICATION</scope>
</reference>
<dbReference type="GeneTree" id="ENSGT00950000182988"/>
<organism evidence="11 12">
    <name type="scientific">Leptobrachium leishanense</name>
    <name type="common">Leishan spiny toad</name>
    <dbReference type="NCBI Taxonomy" id="445787"/>
    <lineage>
        <taxon>Eukaryota</taxon>
        <taxon>Metazoa</taxon>
        <taxon>Chordata</taxon>
        <taxon>Craniata</taxon>
        <taxon>Vertebrata</taxon>
        <taxon>Euteleostomi</taxon>
        <taxon>Amphibia</taxon>
        <taxon>Batrachia</taxon>
        <taxon>Anura</taxon>
        <taxon>Pelobatoidea</taxon>
        <taxon>Megophryidae</taxon>
        <taxon>Leptobrachium</taxon>
    </lineage>
</organism>
<protein>
    <recommendedName>
        <fullName evidence="1">non-specific serine/threonine protein kinase</fullName>
        <ecNumber evidence="1">2.7.11.1</ecNumber>
    </recommendedName>
</protein>
<feature type="domain" description="CRIB" evidence="10">
    <location>
        <begin position="72"/>
        <end position="85"/>
    </location>
</feature>
<evidence type="ECO:0000256" key="2">
    <source>
        <dbReference type="ARBA" id="ARBA00022527"/>
    </source>
</evidence>
<dbReference type="InterPro" id="IPR011009">
    <property type="entry name" value="Kinase-like_dom_sf"/>
</dbReference>
<feature type="region of interest" description="Disordered" evidence="8">
    <location>
        <begin position="28"/>
        <end position="70"/>
    </location>
</feature>
<dbReference type="CDD" id="cd01093">
    <property type="entry name" value="CRIB_PAK_like"/>
    <property type="match status" value="1"/>
</dbReference>
<dbReference type="Pfam" id="PF00786">
    <property type="entry name" value="PBD"/>
    <property type="match status" value="1"/>
</dbReference>
<evidence type="ECO:0000256" key="7">
    <source>
        <dbReference type="PROSITE-ProRule" id="PRU10141"/>
    </source>
</evidence>
<dbReference type="SUPFAM" id="SSF56112">
    <property type="entry name" value="Protein kinase-like (PK-like)"/>
    <property type="match status" value="1"/>
</dbReference>
<dbReference type="FunFam" id="3.30.200.20:FF:000069">
    <property type="entry name" value="Non-specific serine/threonine protein kinase"/>
    <property type="match status" value="1"/>
</dbReference>
<dbReference type="PANTHER" id="PTHR45832">
    <property type="entry name" value="SERINE/THREONINE-PROTEIN KINASE SAMKA-RELATED-RELATED"/>
    <property type="match status" value="1"/>
</dbReference>
<keyword evidence="12" id="KW-1185">Reference proteome</keyword>
<dbReference type="InterPro" id="IPR036936">
    <property type="entry name" value="CRIB_dom_sf"/>
</dbReference>
<dbReference type="Ensembl" id="ENSLLET00000007914.1">
    <property type="protein sequence ID" value="ENSLLEP00000007604.1"/>
    <property type="gene ID" value="ENSLLEG00000004734.1"/>
</dbReference>
<dbReference type="PANTHER" id="PTHR45832:SF10">
    <property type="entry name" value="NON-SPECIFIC SERINE_THREONINE PROTEIN KINASE"/>
    <property type="match status" value="1"/>
</dbReference>
<dbReference type="FunFam" id="3.90.810.10:FF:000001">
    <property type="entry name" value="Non-specific serine/threonine protein kinase"/>
    <property type="match status" value="1"/>
</dbReference>
<dbReference type="EC" id="2.7.11.1" evidence="1"/>
<accession>A0A8C5M1Z3</accession>
<dbReference type="PROSITE" id="PS00107">
    <property type="entry name" value="PROTEIN_KINASE_ATP"/>
    <property type="match status" value="1"/>
</dbReference>
<dbReference type="InterPro" id="IPR000719">
    <property type="entry name" value="Prot_kinase_dom"/>
</dbReference>
<evidence type="ECO:0000259" key="10">
    <source>
        <dbReference type="PROSITE" id="PS50108"/>
    </source>
</evidence>
<keyword evidence="2" id="KW-0723">Serine/threonine-protein kinase</keyword>
<dbReference type="GO" id="GO:0004674">
    <property type="term" value="F:protein serine/threonine kinase activity"/>
    <property type="evidence" value="ECO:0007669"/>
    <property type="project" value="UniProtKB-KW"/>
</dbReference>
<dbReference type="Gene3D" id="1.10.510.10">
    <property type="entry name" value="Transferase(Phosphotransferase) domain 1"/>
    <property type="match status" value="1"/>
</dbReference>
<feature type="compositionally biased region" description="Polar residues" evidence="8">
    <location>
        <begin position="184"/>
        <end position="195"/>
    </location>
</feature>
<evidence type="ECO:0000256" key="5">
    <source>
        <dbReference type="ARBA" id="ARBA00022777"/>
    </source>
</evidence>
<feature type="domain" description="Protein kinase" evidence="9">
    <location>
        <begin position="229"/>
        <end position="483"/>
    </location>
</feature>